<feature type="signal peptide" evidence="1">
    <location>
        <begin position="1"/>
        <end position="19"/>
    </location>
</feature>
<organism evidence="2">
    <name type="scientific">Argas monolakensis</name>
    <name type="common">Mono lake bird tick</name>
    <dbReference type="NCBI Taxonomy" id="34602"/>
    <lineage>
        <taxon>Eukaryota</taxon>
        <taxon>Metazoa</taxon>
        <taxon>Ecdysozoa</taxon>
        <taxon>Arthropoda</taxon>
        <taxon>Chelicerata</taxon>
        <taxon>Arachnida</taxon>
        <taxon>Acari</taxon>
        <taxon>Parasitiformes</taxon>
        <taxon>Ixodida</taxon>
        <taxon>Ixodoidea</taxon>
        <taxon>Argasidae</taxon>
        <taxon>Argasinae</taxon>
        <taxon>Argas</taxon>
    </lineage>
</organism>
<dbReference type="EMBL" id="DQ886753">
    <property type="protein sequence ID" value="ABI52670.1"/>
    <property type="molecule type" value="mRNA"/>
</dbReference>
<reference evidence="2" key="1">
    <citation type="journal article" date="2008" name="Insect Biochem. Mol. Biol.">
        <title>Comparative sialomics between hard and soft ticks: implications for the evolution of blood-feeding behavior.</title>
        <authorList>
            <person name="Mans B.J."/>
            <person name="Andersen J.F."/>
            <person name="Francischetti I.M."/>
            <person name="Valenzuela J.G."/>
            <person name="Schwan T.G."/>
            <person name="Pham V.M."/>
            <person name="Garfield M.K."/>
            <person name="Hammer C.H."/>
            <person name="Ribeiro J.M."/>
        </authorList>
    </citation>
    <scope>NUCLEOTIDE SEQUENCE</scope>
    <source>
        <strain evidence="2">AM-63</strain>
        <tissue evidence="2">Adult salivary gland</tissue>
    </source>
</reference>
<feature type="chain" id="PRO_5004167582" evidence="1">
    <location>
        <begin position="20"/>
        <end position="198"/>
    </location>
</feature>
<name>Q09JU3_ARGMO</name>
<sequence length="198" mass="21899">MTMKIVLATVLLLLEFAASEETDGTDQQEPSPTAAGNRTAKSSVFHWAWCITPCKDAPKYKRIMKENAVFYSCSYVCNPATLLIAGCYMNENNGARCLNFDKATRGLCKKGTCVTDQEEMKKIAKKRQEQKEGSKGKAQCPRGKDYLWNKKKSAYQGCSYYCAAGPHRIVNAADGTECLDPNTAREAQCKDGYCSLAE</sequence>
<evidence type="ECO:0000313" key="2">
    <source>
        <dbReference type="EMBL" id="ABI52670.1"/>
    </source>
</evidence>
<protein>
    <submittedName>
        <fullName evidence="2">7DB family</fullName>
    </submittedName>
</protein>
<evidence type="ECO:0000256" key="1">
    <source>
        <dbReference type="SAM" id="SignalP"/>
    </source>
</evidence>
<proteinExistence type="evidence at transcript level"/>
<keyword evidence="1" id="KW-0732">Signal</keyword>
<dbReference type="AlphaFoldDB" id="Q09JU3"/>
<accession>Q09JU3</accession>